<dbReference type="InterPro" id="IPR018076">
    <property type="entry name" value="T2SS_GspF_dom"/>
</dbReference>
<feature type="transmembrane region" description="Helical" evidence="6">
    <location>
        <begin position="261"/>
        <end position="283"/>
    </location>
</feature>
<evidence type="ECO:0000313" key="10">
    <source>
        <dbReference type="Proteomes" id="UP000487268"/>
    </source>
</evidence>
<organism evidence="9 10">
    <name type="scientific">Actinomadura macrotermitis</name>
    <dbReference type="NCBI Taxonomy" id="2585200"/>
    <lineage>
        <taxon>Bacteria</taxon>
        <taxon>Bacillati</taxon>
        <taxon>Actinomycetota</taxon>
        <taxon>Actinomycetes</taxon>
        <taxon>Streptosporangiales</taxon>
        <taxon>Thermomonosporaceae</taxon>
        <taxon>Actinomadura</taxon>
    </lineage>
</organism>
<evidence type="ECO:0000256" key="5">
    <source>
        <dbReference type="ARBA" id="ARBA00023136"/>
    </source>
</evidence>
<keyword evidence="5 6" id="KW-0472">Membrane</keyword>
<proteinExistence type="predicted"/>
<evidence type="ECO:0000256" key="3">
    <source>
        <dbReference type="ARBA" id="ARBA00022692"/>
    </source>
</evidence>
<dbReference type="PANTHER" id="PTHR35007:SF2">
    <property type="entry name" value="PILUS ASSEMBLE PROTEIN"/>
    <property type="match status" value="1"/>
</dbReference>
<keyword evidence="3 6" id="KW-0812">Transmembrane</keyword>
<evidence type="ECO:0008006" key="11">
    <source>
        <dbReference type="Google" id="ProtNLM"/>
    </source>
</evidence>
<dbReference type="PANTHER" id="PTHR35007">
    <property type="entry name" value="INTEGRAL MEMBRANE PROTEIN-RELATED"/>
    <property type="match status" value="1"/>
</dbReference>
<dbReference type="Gene3D" id="1.20.81.30">
    <property type="entry name" value="Type II secretion system (T2SS), domain F"/>
    <property type="match status" value="1"/>
</dbReference>
<dbReference type="OrthoDB" id="3362351at2"/>
<reference evidence="9 10" key="1">
    <citation type="submission" date="2019-10" db="EMBL/GenBank/DDBJ databases">
        <title>Actinomadura rubteroloni sp. nov. and Actinomadura macrotermitis sp. nov., isolated from the gut of fungus growing-termite Macrotermes natalensis.</title>
        <authorList>
            <person name="Benndorf R."/>
            <person name="Martin K."/>
            <person name="Kuefner M."/>
            <person name="De Beer W."/>
            <person name="Kaster A.-K."/>
            <person name="Vollmers J."/>
            <person name="Poulsen M."/>
            <person name="Beemelmanns C."/>
        </authorList>
    </citation>
    <scope>NUCLEOTIDE SEQUENCE [LARGE SCALE GENOMIC DNA]</scope>
    <source>
        <strain evidence="9 10">RB68</strain>
    </source>
</reference>
<dbReference type="GO" id="GO:0005886">
    <property type="term" value="C:plasma membrane"/>
    <property type="evidence" value="ECO:0007669"/>
    <property type="project" value="UniProtKB-SubCell"/>
</dbReference>
<comment type="caution">
    <text evidence="9">The sequence shown here is derived from an EMBL/GenBank/DDBJ whole genome shotgun (WGS) entry which is preliminary data.</text>
</comment>
<dbReference type="Pfam" id="PF00482">
    <property type="entry name" value="T2SSF"/>
    <property type="match status" value="1"/>
</dbReference>
<dbReference type="Pfam" id="PF19359">
    <property type="entry name" value="DUF5936"/>
    <property type="match status" value="1"/>
</dbReference>
<name>A0A7K0BRM7_9ACTN</name>
<evidence type="ECO:0000256" key="2">
    <source>
        <dbReference type="ARBA" id="ARBA00022475"/>
    </source>
</evidence>
<evidence type="ECO:0000256" key="6">
    <source>
        <dbReference type="SAM" id="Phobius"/>
    </source>
</evidence>
<dbReference type="InterPro" id="IPR045980">
    <property type="entry name" value="DUF5936"/>
</dbReference>
<evidence type="ECO:0000256" key="4">
    <source>
        <dbReference type="ARBA" id="ARBA00022989"/>
    </source>
</evidence>
<evidence type="ECO:0000259" key="7">
    <source>
        <dbReference type="Pfam" id="PF00482"/>
    </source>
</evidence>
<dbReference type="AlphaFoldDB" id="A0A7K0BRM7"/>
<protein>
    <recommendedName>
        <fullName evidence="11">Type II secretion system F family protein</fullName>
    </recommendedName>
</protein>
<dbReference type="InterPro" id="IPR042094">
    <property type="entry name" value="T2SS_GspF_sf"/>
</dbReference>
<evidence type="ECO:0000259" key="8">
    <source>
        <dbReference type="Pfam" id="PF19359"/>
    </source>
</evidence>
<evidence type="ECO:0000313" key="9">
    <source>
        <dbReference type="EMBL" id="MQY03855.1"/>
    </source>
</evidence>
<dbReference type="EMBL" id="WEGH01000001">
    <property type="protein sequence ID" value="MQY03855.1"/>
    <property type="molecule type" value="Genomic_DNA"/>
</dbReference>
<gene>
    <name evidence="9" type="ORF">ACRB68_19010</name>
</gene>
<keyword evidence="10" id="KW-1185">Reference proteome</keyword>
<evidence type="ECO:0000256" key="1">
    <source>
        <dbReference type="ARBA" id="ARBA00004651"/>
    </source>
</evidence>
<sequence>MPLLIALAAALMVLLFVWGYAMKNSKPAAAEAVVVAKAAKAPEFGPFGSVINPVGRPLSGPVLGMISPAGRGRLRRRIERAGRPSGLTLEGYAANKAGTVIIFGGGAMIGVITGHLVIGVMMLIVGLVQTDIVLWNLARERQQELQKSLPDFLDVLTVTVSAGLGFRHAVARVADSMPGALADEMRTALRQMELGTSFRSAFEELRQRNDSESLSSFVTAILQAEELGAPLARALSEIAVDMRRDAFQQARRRAQRADPQITLIVTFLMLPAMMLLIVAMLWYGTDGSLGRVLG</sequence>
<accession>A0A7K0BRM7</accession>
<feature type="domain" description="DUF5936" evidence="8">
    <location>
        <begin position="1"/>
        <end position="141"/>
    </location>
</feature>
<dbReference type="RefSeq" id="WP_153531727.1">
    <property type="nucleotide sequence ID" value="NZ_WEGH01000001.1"/>
</dbReference>
<keyword evidence="4 6" id="KW-1133">Transmembrane helix</keyword>
<dbReference type="Proteomes" id="UP000487268">
    <property type="component" value="Unassembled WGS sequence"/>
</dbReference>
<keyword evidence="2" id="KW-1003">Cell membrane</keyword>
<feature type="domain" description="Type II secretion system protein GspF" evidence="7">
    <location>
        <begin position="152"/>
        <end position="278"/>
    </location>
</feature>
<comment type="subcellular location">
    <subcellularLocation>
        <location evidence="1">Cell membrane</location>
        <topology evidence="1">Multi-pass membrane protein</topology>
    </subcellularLocation>
</comment>